<dbReference type="EMBL" id="JAHRIN010000290">
    <property type="protein sequence ID" value="MEQ2190893.1"/>
    <property type="molecule type" value="Genomic_DNA"/>
</dbReference>
<keyword evidence="3" id="KW-1185">Reference proteome</keyword>
<organism evidence="2 3">
    <name type="scientific">Xenoophorus captivus</name>
    <dbReference type="NCBI Taxonomy" id="1517983"/>
    <lineage>
        <taxon>Eukaryota</taxon>
        <taxon>Metazoa</taxon>
        <taxon>Chordata</taxon>
        <taxon>Craniata</taxon>
        <taxon>Vertebrata</taxon>
        <taxon>Euteleostomi</taxon>
        <taxon>Actinopterygii</taxon>
        <taxon>Neopterygii</taxon>
        <taxon>Teleostei</taxon>
        <taxon>Neoteleostei</taxon>
        <taxon>Acanthomorphata</taxon>
        <taxon>Ovalentaria</taxon>
        <taxon>Atherinomorphae</taxon>
        <taxon>Cyprinodontiformes</taxon>
        <taxon>Goodeidae</taxon>
        <taxon>Xenoophorus</taxon>
    </lineage>
</organism>
<dbReference type="PANTHER" id="PTHR22754">
    <property type="entry name" value="DISCO-INTERACTING PROTEIN 2 DIP2 -RELATED"/>
    <property type="match status" value="1"/>
</dbReference>
<evidence type="ECO:0000259" key="1">
    <source>
        <dbReference type="Pfam" id="PF00501"/>
    </source>
</evidence>
<accession>A0ABV0Q522</accession>
<name>A0ABV0Q522_9TELE</name>
<evidence type="ECO:0000313" key="3">
    <source>
        <dbReference type="Proteomes" id="UP001434883"/>
    </source>
</evidence>
<dbReference type="Gene3D" id="3.40.50.12780">
    <property type="entry name" value="N-terminal domain of ligase-like"/>
    <property type="match status" value="2"/>
</dbReference>
<sequence>IDLIAAFYGCLYAGCVPITVRPPHPQNISTTLPTVKMIVEVSHSACVMTTAVICKLLRSKEATATVDIRNWPPVLDTVKSVSPFVSFQMSHNAVGAFCRSVKLQCELYPSREVAICLDPYCGLGFVLWCLCSVYSGHQSILIPPVELETNPALWLLAVSQLRVRDTFCSYSVMELCTKGLGLQTEALKVSMMQNLLPTR</sequence>
<dbReference type="Pfam" id="PF00501">
    <property type="entry name" value="AMP-binding"/>
    <property type="match status" value="1"/>
</dbReference>
<dbReference type="Proteomes" id="UP001434883">
    <property type="component" value="Unassembled WGS sequence"/>
</dbReference>
<dbReference type="PANTHER" id="PTHR22754:SF33">
    <property type="entry name" value="DISCO-INTERACTING PROTEIN 2 HOMOLOG C"/>
    <property type="match status" value="1"/>
</dbReference>
<evidence type="ECO:0000313" key="2">
    <source>
        <dbReference type="EMBL" id="MEQ2190893.1"/>
    </source>
</evidence>
<dbReference type="SUPFAM" id="SSF56801">
    <property type="entry name" value="Acetyl-CoA synthetase-like"/>
    <property type="match status" value="1"/>
</dbReference>
<dbReference type="InterPro" id="IPR000873">
    <property type="entry name" value="AMP-dep_synth/lig_dom"/>
</dbReference>
<comment type="caution">
    <text evidence="2">The sequence shown here is derived from an EMBL/GenBank/DDBJ whole genome shotgun (WGS) entry which is preliminary data.</text>
</comment>
<feature type="non-terminal residue" evidence="2">
    <location>
        <position position="1"/>
    </location>
</feature>
<proteinExistence type="predicted"/>
<protein>
    <submittedName>
        <fullName evidence="2">DIP2 disco-interacting protein 2 C</fullName>
    </submittedName>
</protein>
<dbReference type="InterPro" id="IPR042099">
    <property type="entry name" value="ANL_N_sf"/>
</dbReference>
<gene>
    <name evidence="2" type="primary">DIP2C_2</name>
    <name evidence="2" type="ORF">XENOCAPTIV_014069</name>
</gene>
<reference evidence="2 3" key="1">
    <citation type="submission" date="2021-06" db="EMBL/GenBank/DDBJ databases">
        <authorList>
            <person name="Palmer J.M."/>
        </authorList>
    </citation>
    <scope>NUCLEOTIDE SEQUENCE [LARGE SCALE GENOMIC DNA]</scope>
    <source>
        <strain evidence="2 3">XC_2019</strain>
        <tissue evidence="2">Muscle</tissue>
    </source>
</reference>
<feature type="domain" description="AMP-dependent synthetase/ligase" evidence="1">
    <location>
        <begin position="88"/>
        <end position="183"/>
    </location>
</feature>